<name>A0A2P4X2F1_9STRA</name>
<dbReference type="OrthoDB" id="1926336at2759"/>
<gene>
    <name evidence="1" type="ORF">PHPALM_31527</name>
</gene>
<accession>A0A2P4X2F1</accession>
<sequence>MLKKKEKLEQMRELGRGGLSKGLHFLRSATTNASLENGETAAVSEASEQGGGTNNRMTYEELLALSMKLTRQNKLMKAQYQKNQSKLAAAATSDADIQALRGFLEQDVG</sequence>
<feature type="non-terminal residue" evidence="1">
    <location>
        <position position="109"/>
    </location>
</feature>
<dbReference type="AlphaFoldDB" id="A0A2P4X2F1"/>
<comment type="caution">
    <text evidence="1">The sequence shown here is derived from an EMBL/GenBank/DDBJ whole genome shotgun (WGS) entry which is preliminary data.</text>
</comment>
<evidence type="ECO:0000313" key="1">
    <source>
        <dbReference type="EMBL" id="POM59700.1"/>
    </source>
</evidence>
<organism evidence="1 2">
    <name type="scientific">Phytophthora palmivora</name>
    <dbReference type="NCBI Taxonomy" id="4796"/>
    <lineage>
        <taxon>Eukaryota</taxon>
        <taxon>Sar</taxon>
        <taxon>Stramenopiles</taxon>
        <taxon>Oomycota</taxon>
        <taxon>Peronosporomycetes</taxon>
        <taxon>Peronosporales</taxon>
        <taxon>Peronosporaceae</taxon>
        <taxon>Phytophthora</taxon>
    </lineage>
</organism>
<evidence type="ECO:0000313" key="2">
    <source>
        <dbReference type="Proteomes" id="UP000237271"/>
    </source>
</evidence>
<proteinExistence type="predicted"/>
<keyword evidence="2" id="KW-1185">Reference proteome</keyword>
<reference evidence="1 2" key="1">
    <citation type="journal article" date="2017" name="Genome Biol. Evol.">
        <title>Phytophthora megakarya and P. palmivora, closely related causal agents of cacao black pod rot, underwent increases in genome sizes and gene numbers by different mechanisms.</title>
        <authorList>
            <person name="Ali S.S."/>
            <person name="Shao J."/>
            <person name="Lary D.J."/>
            <person name="Kronmiller B."/>
            <person name="Shen D."/>
            <person name="Strem M.D."/>
            <person name="Amoako-Attah I."/>
            <person name="Akrofi A.Y."/>
            <person name="Begoude B.A."/>
            <person name="Ten Hoopen G.M."/>
            <person name="Coulibaly K."/>
            <person name="Kebe B.I."/>
            <person name="Melnick R.L."/>
            <person name="Guiltinan M.J."/>
            <person name="Tyler B.M."/>
            <person name="Meinhardt L.W."/>
            <person name="Bailey B.A."/>
        </authorList>
    </citation>
    <scope>NUCLEOTIDE SEQUENCE [LARGE SCALE GENOMIC DNA]</scope>
    <source>
        <strain evidence="2">sbr112.9</strain>
    </source>
</reference>
<dbReference type="EMBL" id="NCKW01017053">
    <property type="protein sequence ID" value="POM59700.1"/>
    <property type="molecule type" value="Genomic_DNA"/>
</dbReference>
<protein>
    <submittedName>
        <fullName evidence="1">Uncharacterized protein</fullName>
    </submittedName>
</protein>
<dbReference type="Proteomes" id="UP000237271">
    <property type="component" value="Unassembled WGS sequence"/>
</dbReference>